<dbReference type="GeneID" id="28723732"/>
<keyword evidence="4" id="KW-0539">Nucleus</keyword>
<organism evidence="6 7">
    <name type="scientific">Eremothecium sinecaudum</name>
    <dbReference type="NCBI Taxonomy" id="45286"/>
    <lineage>
        <taxon>Eukaryota</taxon>
        <taxon>Fungi</taxon>
        <taxon>Dikarya</taxon>
        <taxon>Ascomycota</taxon>
        <taxon>Saccharomycotina</taxon>
        <taxon>Saccharomycetes</taxon>
        <taxon>Saccharomycetales</taxon>
        <taxon>Saccharomycetaceae</taxon>
        <taxon>Eremothecium</taxon>
    </lineage>
</organism>
<dbReference type="EMBL" id="CP014244">
    <property type="protein sequence ID" value="AMD20486.1"/>
    <property type="molecule type" value="Genomic_DNA"/>
</dbReference>
<keyword evidence="2" id="KW-0240">DNA-directed RNA polymerase</keyword>
<evidence type="ECO:0000313" key="7">
    <source>
        <dbReference type="Proteomes" id="UP000243052"/>
    </source>
</evidence>
<evidence type="ECO:0000256" key="1">
    <source>
        <dbReference type="ARBA" id="ARBA00004123"/>
    </source>
</evidence>
<dbReference type="AlphaFoldDB" id="A0A0X8HR64"/>
<evidence type="ECO:0000256" key="2">
    <source>
        <dbReference type="ARBA" id="ARBA00022478"/>
    </source>
</evidence>
<name>A0A0X8HR64_9SACH</name>
<dbReference type="Pfam" id="PF05132">
    <property type="entry name" value="RNA_pol_Rpc4"/>
    <property type="match status" value="1"/>
</dbReference>
<protein>
    <submittedName>
        <fullName evidence="6">HDL258Wp</fullName>
    </submittedName>
</protein>
<evidence type="ECO:0000256" key="5">
    <source>
        <dbReference type="SAM" id="MobiDB-lite"/>
    </source>
</evidence>
<feature type="region of interest" description="Disordered" evidence="5">
    <location>
        <begin position="1"/>
        <end position="66"/>
    </location>
</feature>
<proteinExistence type="predicted"/>
<feature type="region of interest" description="Disordered" evidence="5">
    <location>
        <begin position="306"/>
        <end position="341"/>
    </location>
</feature>
<dbReference type="GO" id="GO:0005666">
    <property type="term" value="C:RNA polymerase III complex"/>
    <property type="evidence" value="ECO:0007669"/>
    <property type="project" value="InterPro"/>
</dbReference>
<dbReference type="RefSeq" id="XP_017987482.1">
    <property type="nucleotide sequence ID" value="XM_018131940.1"/>
</dbReference>
<dbReference type="PANTHER" id="PTHR13408">
    <property type="entry name" value="DNA-DIRECTED RNA POLYMERASE III"/>
    <property type="match status" value="1"/>
</dbReference>
<dbReference type="GO" id="GO:0042797">
    <property type="term" value="P:tRNA transcription by RNA polymerase III"/>
    <property type="evidence" value="ECO:0007669"/>
    <property type="project" value="TreeGrafter"/>
</dbReference>
<dbReference type="PANTHER" id="PTHR13408:SF0">
    <property type="entry name" value="DNA-DIRECTED RNA POLYMERASE III SUBUNIT RPC4"/>
    <property type="match status" value="1"/>
</dbReference>
<gene>
    <name evidence="6" type="ORF">AW171_hschr42379</name>
</gene>
<accession>A0A0X8HR64</accession>
<dbReference type="GO" id="GO:0003677">
    <property type="term" value="F:DNA binding"/>
    <property type="evidence" value="ECO:0007669"/>
    <property type="project" value="InterPro"/>
</dbReference>
<feature type="compositionally biased region" description="Basic and acidic residues" evidence="5">
    <location>
        <begin position="319"/>
        <end position="336"/>
    </location>
</feature>
<dbReference type="InterPro" id="IPR007811">
    <property type="entry name" value="RPC4"/>
</dbReference>
<reference evidence="6 7" key="1">
    <citation type="submission" date="2016-01" db="EMBL/GenBank/DDBJ databases">
        <title>Genome sequence of the yeast Holleya sinecauda.</title>
        <authorList>
            <person name="Dietrich F.S."/>
        </authorList>
    </citation>
    <scope>NUCLEOTIDE SEQUENCE [LARGE SCALE GENOMIC DNA]</scope>
    <source>
        <strain evidence="6 7">ATCC 58844</strain>
    </source>
</reference>
<keyword evidence="7" id="KW-1185">Reference proteome</keyword>
<sequence>MSNRLNSLGGGSAKPGLKFKPKAVVRKTKEEREASVPKLNVQEKPSHERKKYTKKPNNNQQRRIPRYLENTKVITSGPLAAGNFSNGGDSSRGFVKMEGSQSKFLQQGLLAAAEGDNNALSDGEDSKENSNRINMGREYTVEDFMKIDDDIDVLEDLNMDAEQENAKRFADFLPLRAVRVKHEEIEVLDTAVKEALSDIPTRNDTPETDLLKEENTADTLNKVLQNREEELHQKLGKLNVGQYSSPEMIAENLKLVADHKHILTKLHSINNLPGKFMFFQLPASLPEFENKKPTVDPPVADAAEIIPAEDEEEKQQSNIKKEKEDVKLEKKEEPPVEKPLSGRIGTIRRHKSGKLSMQLGNAVMDITRGSEFTFLQDVVALDVEGKELELLGQVNGRAVVIPRF</sequence>
<dbReference type="OrthoDB" id="5836119at2759"/>
<evidence type="ECO:0000256" key="3">
    <source>
        <dbReference type="ARBA" id="ARBA00023163"/>
    </source>
</evidence>
<evidence type="ECO:0000256" key="4">
    <source>
        <dbReference type="ARBA" id="ARBA00023242"/>
    </source>
</evidence>
<dbReference type="Proteomes" id="UP000243052">
    <property type="component" value="Chromosome iv"/>
</dbReference>
<keyword evidence="3" id="KW-0804">Transcription</keyword>
<dbReference type="STRING" id="45286.A0A0X8HR64"/>
<evidence type="ECO:0000313" key="6">
    <source>
        <dbReference type="EMBL" id="AMD20486.1"/>
    </source>
</evidence>
<comment type="subcellular location">
    <subcellularLocation>
        <location evidence="1">Nucleus</location>
    </subcellularLocation>
</comment>
<feature type="compositionally biased region" description="Basic residues" evidence="5">
    <location>
        <begin position="17"/>
        <end position="26"/>
    </location>
</feature>